<keyword evidence="4" id="KW-0804">Transcription</keyword>
<dbReference type="AlphaFoldDB" id="A0A0N5AMV4"/>
<dbReference type="PANTHER" id="PTHR11267:SF170">
    <property type="entry name" value="T-BOX PROTEIN 33-RELATED"/>
    <property type="match status" value="1"/>
</dbReference>
<dbReference type="PRINTS" id="PR00937">
    <property type="entry name" value="TBOX"/>
</dbReference>
<dbReference type="GO" id="GO:0000978">
    <property type="term" value="F:RNA polymerase II cis-regulatory region sequence-specific DNA binding"/>
    <property type="evidence" value="ECO:0007669"/>
    <property type="project" value="InterPro"/>
</dbReference>
<reference evidence="9" key="1">
    <citation type="submission" date="2017-02" db="UniProtKB">
        <authorList>
            <consortium name="WormBaseParasite"/>
        </authorList>
    </citation>
    <scope>IDENTIFICATION</scope>
</reference>
<dbReference type="PROSITE" id="PS01283">
    <property type="entry name" value="TBOX_1"/>
    <property type="match status" value="1"/>
</dbReference>
<dbReference type="InterPro" id="IPR001699">
    <property type="entry name" value="TF_T-box"/>
</dbReference>
<dbReference type="InterPro" id="IPR008967">
    <property type="entry name" value="p53-like_TF_DNA-bd_sf"/>
</dbReference>
<dbReference type="InterPro" id="IPR036960">
    <property type="entry name" value="T-box_sf"/>
</dbReference>
<keyword evidence="8" id="KW-1185">Reference proteome</keyword>
<evidence type="ECO:0000256" key="4">
    <source>
        <dbReference type="ARBA" id="ARBA00023163"/>
    </source>
</evidence>
<keyword evidence="5 6" id="KW-0539">Nucleus</keyword>
<dbReference type="InterPro" id="IPR018186">
    <property type="entry name" value="TF_T-box_CS"/>
</dbReference>
<organism evidence="8 9">
    <name type="scientific">Syphacia muris</name>
    <dbReference type="NCBI Taxonomy" id="451379"/>
    <lineage>
        <taxon>Eukaryota</taxon>
        <taxon>Metazoa</taxon>
        <taxon>Ecdysozoa</taxon>
        <taxon>Nematoda</taxon>
        <taxon>Chromadorea</taxon>
        <taxon>Rhabditida</taxon>
        <taxon>Spirurina</taxon>
        <taxon>Oxyuridomorpha</taxon>
        <taxon>Oxyuroidea</taxon>
        <taxon>Oxyuridae</taxon>
        <taxon>Syphacia</taxon>
    </lineage>
</organism>
<evidence type="ECO:0000256" key="1">
    <source>
        <dbReference type="ARBA" id="ARBA00004123"/>
    </source>
</evidence>
<evidence type="ECO:0000256" key="6">
    <source>
        <dbReference type="PROSITE-ProRule" id="PRU00201"/>
    </source>
</evidence>
<evidence type="ECO:0000313" key="8">
    <source>
        <dbReference type="Proteomes" id="UP000046393"/>
    </source>
</evidence>
<dbReference type="PROSITE" id="PS50252">
    <property type="entry name" value="TBOX_3"/>
    <property type="match status" value="1"/>
</dbReference>
<dbReference type="SMART" id="SM00425">
    <property type="entry name" value="TBOX"/>
    <property type="match status" value="1"/>
</dbReference>
<comment type="caution">
    <text evidence="6">Lacks conserved residue(s) required for the propagation of feature annotation.</text>
</comment>
<dbReference type="Gene3D" id="2.60.40.820">
    <property type="entry name" value="Transcription factor, T-box"/>
    <property type="match status" value="2"/>
</dbReference>
<protein>
    <submittedName>
        <fullName evidence="9">T-box domain-containing protein</fullName>
    </submittedName>
</protein>
<evidence type="ECO:0000256" key="3">
    <source>
        <dbReference type="ARBA" id="ARBA00023125"/>
    </source>
</evidence>
<comment type="subcellular location">
    <subcellularLocation>
        <location evidence="1 6">Nucleus</location>
    </subcellularLocation>
</comment>
<dbReference type="GO" id="GO:0005634">
    <property type="term" value="C:nucleus"/>
    <property type="evidence" value="ECO:0007669"/>
    <property type="project" value="UniProtKB-SubCell"/>
</dbReference>
<proteinExistence type="predicted"/>
<dbReference type="Pfam" id="PF00907">
    <property type="entry name" value="T-box"/>
    <property type="match status" value="2"/>
</dbReference>
<dbReference type="SUPFAM" id="SSF49417">
    <property type="entry name" value="p53-like transcription factors"/>
    <property type="match status" value="1"/>
</dbReference>
<dbReference type="WBParaSite" id="SMUV_0000592501-mRNA-1">
    <property type="protein sequence ID" value="SMUV_0000592501-mRNA-1"/>
    <property type="gene ID" value="SMUV_0000592501"/>
</dbReference>
<dbReference type="STRING" id="451379.A0A0N5AMV4"/>
<dbReference type="GO" id="GO:0045893">
    <property type="term" value="P:positive regulation of DNA-templated transcription"/>
    <property type="evidence" value="ECO:0007669"/>
    <property type="project" value="InterPro"/>
</dbReference>
<dbReference type="PANTHER" id="PTHR11267">
    <property type="entry name" value="T-BOX PROTEIN-RELATED"/>
    <property type="match status" value="1"/>
</dbReference>
<dbReference type="GO" id="GO:0001708">
    <property type="term" value="P:cell fate specification"/>
    <property type="evidence" value="ECO:0007669"/>
    <property type="project" value="TreeGrafter"/>
</dbReference>
<keyword evidence="2" id="KW-0805">Transcription regulation</keyword>
<dbReference type="Proteomes" id="UP000046393">
    <property type="component" value="Unplaced"/>
</dbReference>
<keyword evidence="3 6" id="KW-0238">DNA-binding</keyword>
<evidence type="ECO:0000256" key="2">
    <source>
        <dbReference type="ARBA" id="ARBA00023015"/>
    </source>
</evidence>
<dbReference type="InterPro" id="IPR046360">
    <property type="entry name" value="T-box_DNA-bd"/>
</dbReference>
<evidence type="ECO:0000313" key="9">
    <source>
        <dbReference type="WBParaSite" id="SMUV_0000592501-mRNA-1"/>
    </source>
</evidence>
<evidence type="ECO:0000259" key="7">
    <source>
        <dbReference type="PROSITE" id="PS50252"/>
    </source>
</evidence>
<dbReference type="GO" id="GO:0000785">
    <property type="term" value="C:chromatin"/>
    <property type="evidence" value="ECO:0007669"/>
    <property type="project" value="TreeGrafter"/>
</dbReference>
<evidence type="ECO:0000256" key="5">
    <source>
        <dbReference type="ARBA" id="ARBA00023242"/>
    </source>
</evidence>
<dbReference type="GO" id="GO:0000981">
    <property type="term" value="F:DNA-binding transcription factor activity, RNA polymerase II-specific"/>
    <property type="evidence" value="ECO:0007669"/>
    <property type="project" value="TreeGrafter"/>
</dbReference>
<sequence>MATSSKVSIRLTNENLWKEFNSFTTEMIVTKNGRRTINTLFCCKLNLNCRFRFANGEWLPSGCADPRDPPKALSHHDGAQLGKTWMRSPICFDRVKLTNCQTDASQKLHSMHKYRPRLLVYRLQHPSPFAVFSLLNSDMTLVASYSNPITDFVAVTAYQNQKTIKLKIKYNPFAKGFREGNERKRHSGTRGTILKDSETATSNVYFE</sequence>
<accession>A0A0N5AMV4</accession>
<feature type="domain" description="T-box" evidence="7">
    <location>
        <begin position="11"/>
        <end position="179"/>
    </location>
</feature>
<name>A0A0N5AMV4_9BILA</name>
<dbReference type="CDD" id="cd00182">
    <property type="entry name" value="T-box"/>
    <property type="match status" value="1"/>
</dbReference>